<keyword evidence="2" id="KW-1185">Reference proteome</keyword>
<reference evidence="1" key="1">
    <citation type="journal article" date="2019" name="Environ. Microbiol.">
        <title>Fungal ecological strategies reflected in gene transcription - a case study of two litter decomposers.</title>
        <authorList>
            <person name="Barbi F."/>
            <person name="Kohler A."/>
            <person name="Barry K."/>
            <person name="Baskaran P."/>
            <person name="Daum C."/>
            <person name="Fauchery L."/>
            <person name="Ihrmark K."/>
            <person name="Kuo A."/>
            <person name="LaButti K."/>
            <person name="Lipzen A."/>
            <person name="Morin E."/>
            <person name="Grigoriev I.V."/>
            <person name="Henrissat B."/>
            <person name="Lindahl B."/>
            <person name="Martin F."/>
        </authorList>
    </citation>
    <scope>NUCLEOTIDE SEQUENCE</scope>
    <source>
        <strain evidence="1">JB14</strain>
    </source>
</reference>
<sequence length="52" mass="6346">MLYFSIHILTLEQERSVYIYIEWFLELLIFRQVLCCFGWVLVPLELTVFDSD</sequence>
<proteinExistence type="predicted"/>
<evidence type="ECO:0000313" key="2">
    <source>
        <dbReference type="Proteomes" id="UP000799118"/>
    </source>
</evidence>
<dbReference type="Proteomes" id="UP000799118">
    <property type="component" value="Unassembled WGS sequence"/>
</dbReference>
<evidence type="ECO:0000313" key="1">
    <source>
        <dbReference type="EMBL" id="KAE9402142.1"/>
    </source>
</evidence>
<accession>A0A6A4HSJ6</accession>
<protein>
    <submittedName>
        <fullName evidence="1">Uncharacterized protein</fullName>
    </submittedName>
</protein>
<gene>
    <name evidence="1" type="ORF">BT96DRAFT_566813</name>
</gene>
<name>A0A6A4HSJ6_9AGAR</name>
<dbReference type="AlphaFoldDB" id="A0A6A4HSJ6"/>
<dbReference type="EMBL" id="ML769438">
    <property type="protein sequence ID" value="KAE9402142.1"/>
    <property type="molecule type" value="Genomic_DNA"/>
</dbReference>
<organism evidence="1 2">
    <name type="scientific">Gymnopus androsaceus JB14</name>
    <dbReference type="NCBI Taxonomy" id="1447944"/>
    <lineage>
        <taxon>Eukaryota</taxon>
        <taxon>Fungi</taxon>
        <taxon>Dikarya</taxon>
        <taxon>Basidiomycota</taxon>
        <taxon>Agaricomycotina</taxon>
        <taxon>Agaricomycetes</taxon>
        <taxon>Agaricomycetidae</taxon>
        <taxon>Agaricales</taxon>
        <taxon>Marasmiineae</taxon>
        <taxon>Omphalotaceae</taxon>
        <taxon>Gymnopus</taxon>
    </lineage>
</organism>